<dbReference type="AlphaFoldDB" id="T0SEI5"/>
<name>T0SEI5_SAPDV</name>
<dbReference type="InterPro" id="IPR001245">
    <property type="entry name" value="Ser-Thr/Tyr_kinase_cat_dom"/>
</dbReference>
<dbReference type="PRINTS" id="PR00109">
    <property type="entry name" value="TYRKINASE"/>
</dbReference>
<keyword evidence="4" id="KW-1185">Reference proteome</keyword>
<dbReference type="InParanoid" id="T0SEI5"/>
<dbReference type="SMART" id="SM00220">
    <property type="entry name" value="S_TKc"/>
    <property type="match status" value="1"/>
</dbReference>
<feature type="transmembrane region" description="Helical" evidence="1">
    <location>
        <begin position="195"/>
        <end position="214"/>
    </location>
</feature>
<dbReference type="InterPro" id="IPR011009">
    <property type="entry name" value="Kinase-like_dom_sf"/>
</dbReference>
<dbReference type="eggNOG" id="KOG0192">
    <property type="taxonomic scope" value="Eukaryota"/>
</dbReference>
<keyword evidence="1" id="KW-0812">Transmembrane</keyword>
<dbReference type="Pfam" id="PF07714">
    <property type="entry name" value="PK_Tyr_Ser-Thr"/>
    <property type="match status" value="1"/>
</dbReference>
<dbReference type="CDD" id="cd13999">
    <property type="entry name" value="STKc_MAP3K-like"/>
    <property type="match status" value="1"/>
</dbReference>
<dbReference type="GeneID" id="19942038"/>
<dbReference type="InterPro" id="IPR051681">
    <property type="entry name" value="Ser/Thr_Kinases-Pseudokinases"/>
</dbReference>
<dbReference type="InterPro" id="IPR000719">
    <property type="entry name" value="Prot_kinase_dom"/>
</dbReference>
<dbReference type="PANTHER" id="PTHR44329:SF214">
    <property type="entry name" value="PROTEIN KINASE DOMAIN-CONTAINING PROTEIN"/>
    <property type="match status" value="1"/>
</dbReference>
<evidence type="ECO:0000313" key="4">
    <source>
        <dbReference type="Proteomes" id="UP000030762"/>
    </source>
</evidence>
<organism evidence="3 4">
    <name type="scientific">Saprolegnia diclina (strain VS20)</name>
    <dbReference type="NCBI Taxonomy" id="1156394"/>
    <lineage>
        <taxon>Eukaryota</taxon>
        <taxon>Sar</taxon>
        <taxon>Stramenopiles</taxon>
        <taxon>Oomycota</taxon>
        <taxon>Saprolegniomycetes</taxon>
        <taxon>Saprolegniales</taxon>
        <taxon>Saprolegniaceae</taxon>
        <taxon>Saprolegnia</taxon>
    </lineage>
</organism>
<dbReference type="OMA" id="AFANDCG"/>
<keyword evidence="1" id="KW-1133">Transmembrane helix</keyword>
<evidence type="ECO:0000259" key="2">
    <source>
        <dbReference type="PROSITE" id="PS50011"/>
    </source>
</evidence>
<keyword evidence="3" id="KW-0418">Kinase</keyword>
<gene>
    <name evidence="3" type="ORF">SDRG_01311</name>
</gene>
<reference evidence="3 4" key="1">
    <citation type="submission" date="2012-04" db="EMBL/GenBank/DDBJ databases">
        <title>The Genome Sequence of Saprolegnia declina VS20.</title>
        <authorList>
            <consortium name="The Broad Institute Genome Sequencing Platform"/>
            <person name="Russ C."/>
            <person name="Nusbaum C."/>
            <person name="Tyler B."/>
            <person name="van West P."/>
            <person name="Dieguez-Uribeondo J."/>
            <person name="de Bruijn I."/>
            <person name="Tripathy S."/>
            <person name="Jiang R."/>
            <person name="Young S.K."/>
            <person name="Zeng Q."/>
            <person name="Gargeya S."/>
            <person name="Fitzgerald M."/>
            <person name="Haas B."/>
            <person name="Abouelleil A."/>
            <person name="Alvarado L."/>
            <person name="Arachchi H.M."/>
            <person name="Berlin A."/>
            <person name="Chapman S.B."/>
            <person name="Goldberg J."/>
            <person name="Griggs A."/>
            <person name="Gujja S."/>
            <person name="Hansen M."/>
            <person name="Howarth C."/>
            <person name="Imamovic A."/>
            <person name="Larimer J."/>
            <person name="McCowen C."/>
            <person name="Montmayeur A."/>
            <person name="Murphy C."/>
            <person name="Neiman D."/>
            <person name="Pearson M."/>
            <person name="Priest M."/>
            <person name="Roberts A."/>
            <person name="Saif S."/>
            <person name="Shea T."/>
            <person name="Sisk P."/>
            <person name="Sykes S."/>
            <person name="Wortman J."/>
            <person name="Nusbaum C."/>
            <person name="Birren B."/>
        </authorList>
    </citation>
    <scope>NUCLEOTIDE SEQUENCE [LARGE SCALE GENOMIC DNA]</scope>
    <source>
        <strain evidence="3 4">VS20</strain>
    </source>
</reference>
<dbReference type="OrthoDB" id="69492at2759"/>
<dbReference type="STRING" id="1156394.T0SEI5"/>
<dbReference type="GO" id="GO:0005524">
    <property type="term" value="F:ATP binding"/>
    <property type="evidence" value="ECO:0007669"/>
    <property type="project" value="InterPro"/>
</dbReference>
<dbReference type="PROSITE" id="PS00108">
    <property type="entry name" value="PROTEIN_KINASE_ST"/>
    <property type="match status" value="1"/>
</dbReference>
<dbReference type="Proteomes" id="UP000030762">
    <property type="component" value="Unassembled WGS sequence"/>
</dbReference>
<feature type="domain" description="Protein kinase" evidence="2">
    <location>
        <begin position="279"/>
        <end position="544"/>
    </location>
</feature>
<keyword evidence="3" id="KW-0808">Transferase</keyword>
<dbReference type="RefSeq" id="XP_008605051.1">
    <property type="nucleotide sequence ID" value="XM_008606829.1"/>
</dbReference>
<proteinExistence type="predicted"/>
<accession>T0SEI5</accession>
<protein>
    <submittedName>
        <fullName evidence="3">TKL protein kinase</fullName>
    </submittedName>
</protein>
<dbReference type="SUPFAM" id="SSF56112">
    <property type="entry name" value="Protein kinase-like (PK-like)"/>
    <property type="match status" value="1"/>
</dbReference>
<sequence>MCTDEVAETCRGLIAAADENACSSPVVLHLQDNVTATDIDAFCKDPACLTLLDRYSQIGLQCRGCGLPALATIDQFERWPQFTKICAPSCKRQFKTFARHFYSCYEYDSVEWGTPTSDTCASCKSLNTTIRQTAFANDCGGNVTTMYTFVQLMTSRTKANDSRDTSLLMRTCEKLYAPPPPTATPTLTLGATDSSLIVVAGAVVGLLLTIGLFVRWHRRPSPPMPLLIDPSTQEAAADSPTSDLESPTLAFASLRNSTLALLPADTMAQLMALSVHGHVSWQYSIAKGANGQVFLGLYKGQRVAIKALLPERCDVPTDVYAMVDEILMLSRLHHGHITELIGVSFTVPDHALCFLIEYMDQGDLRDLLVQNTPATYILPRKVAAALSVAQALVYLHNLKIIHRDLKSRNVLVDSLKGAKLCDFGVARLASSHDTMTVGVGTYRWMAPEVLSENQYTVAADVFSFGMVLSEIVTHRIPYADIKSRTGQPLVDTAIISLVVNGAITPTLPPDCAPWLVELILRCIATEPHQRPTARDIVLVLQRYSTTMNV</sequence>
<keyword evidence="1" id="KW-0472">Membrane</keyword>
<evidence type="ECO:0000313" key="3">
    <source>
        <dbReference type="EMBL" id="EQC41337.1"/>
    </source>
</evidence>
<dbReference type="EMBL" id="JH767134">
    <property type="protein sequence ID" value="EQC41337.1"/>
    <property type="molecule type" value="Genomic_DNA"/>
</dbReference>
<dbReference type="InterPro" id="IPR008271">
    <property type="entry name" value="Ser/Thr_kinase_AS"/>
</dbReference>
<dbReference type="PANTHER" id="PTHR44329">
    <property type="entry name" value="SERINE/THREONINE-PROTEIN KINASE TNNI3K-RELATED"/>
    <property type="match status" value="1"/>
</dbReference>
<dbReference type="Gene3D" id="1.10.510.10">
    <property type="entry name" value="Transferase(Phosphotransferase) domain 1"/>
    <property type="match status" value="1"/>
</dbReference>
<dbReference type="GO" id="GO:0004674">
    <property type="term" value="F:protein serine/threonine kinase activity"/>
    <property type="evidence" value="ECO:0007669"/>
    <property type="project" value="TreeGrafter"/>
</dbReference>
<evidence type="ECO:0000256" key="1">
    <source>
        <dbReference type="SAM" id="Phobius"/>
    </source>
</evidence>
<dbReference type="PROSITE" id="PS50011">
    <property type="entry name" value="PROTEIN_KINASE_DOM"/>
    <property type="match status" value="1"/>
</dbReference>
<dbReference type="VEuPathDB" id="FungiDB:SDRG_01311"/>